<dbReference type="Pfam" id="PF00535">
    <property type="entry name" value="Glycos_transf_2"/>
    <property type="match status" value="1"/>
</dbReference>
<keyword evidence="2" id="KW-0328">Glycosyltransferase</keyword>
<proteinExistence type="predicted"/>
<evidence type="ECO:0000259" key="1">
    <source>
        <dbReference type="Pfam" id="PF00535"/>
    </source>
</evidence>
<accession>A0A2W1K0W9</accession>
<dbReference type="AlphaFoldDB" id="A0A2W1K0W9"/>
<dbReference type="EC" id="2.4.-.-" evidence="2"/>
<dbReference type="RefSeq" id="WP_158535026.1">
    <property type="nucleotide sequence ID" value="NZ_CAWNWM010000003.1"/>
</dbReference>
<dbReference type="CDD" id="cd00761">
    <property type="entry name" value="Glyco_tranf_GTA_type"/>
    <property type="match status" value="1"/>
</dbReference>
<dbReference type="PANTHER" id="PTHR22916:SF3">
    <property type="entry name" value="UDP-GLCNAC:BETAGAL BETA-1,3-N-ACETYLGLUCOSAMINYLTRANSFERASE-LIKE PROTEIN 1"/>
    <property type="match status" value="1"/>
</dbReference>
<dbReference type="EMBL" id="PQWO01000003">
    <property type="protein sequence ID" value="PZD74221.1"/>
    <property type="molecule type" value="Genomic_DNA"/>
</dbReference>
<reference evidence="2 3" key="1">
    <citation type="journal article" date="2018" name="Sci. Rep.">
        <title>A novel species of the marine cyanobacterium Acaryochloris with a unique pigment content and lifestyle.</title>
        <authorList>
            <person name="Partensky F."/>
            <person name="Six C."/>
            <person name="Ratin M."/>
            <person name="Garczarek L."/>
            <person name="Vaulot D."/>
            <person name="Probert I."/>
            <person name="Calteau A."/>
            <person name="Gourvil P."/>
            <person name="Marie D."/>
            <person name="Grebert T."/>
            <person name="Bouchier C."/>
            <person name="Le Panse S."/>
            <person name="Gachenot M."/>
            <person name="Rodriguez F."/>
            <person name="Garrido J.L."/>
        </authorList>
    </citation>
    <scope>NUCLEOTIDE SEQUENCE [LARGE SCALE GENOMIC DNA]</scope>
    <source>
        <strain evidence="2 3">RCC1774</strain>
    </source>
</reference>
<name>A0A2W1K0W9_9CYAN</name>
<comment type="caution">
    <text evidence="2">The sequence shown here is derived from an EMBL/GenBank/DDBJ whole genome shotgun (WGS) entry which is preliminary data.</text>
</comment>
<evidence type="ECO:0000313" key="3">
    <source>
        <dbReference type="Proteomes" id="UP000248857"/>
    </source>
</evidence>
<sequence>MTHPSNISTSSTSTKPLVTIIINNYNYEQFISDAINSALAQTYHPVEIIVVDDGSTDRSRDVINSYGSKLNPIFKENGGQASTFNTGFKASQGDVICLLDSDDLFHPEKVLEVVSAFQADENIRWFFHQLKVEHLSTKEVIRLSPNRDSGPYDFREPMRAGSSVEFSPPSTSGLCFSRVLLQEILPMPEAEDIVMSDLYLKLSSMALYKGFYLNRPLGVVRVHSNNRYTEKRGRHLLKGNIEITTAYYLRQKWRFLSRLSNNLFCLGMSDLSKAKKVDLRYQNTGYILSKYLRSISPLGQPKIKLKISFFCLKILLKRLKN</sequence>
<dbReference type="OrthoDB" id="450387at2"/>
<feature type="domain" description="Glycosyltransferase 2-like" evidence="1">
    <location>
        <begin position="19"/>
        <end position="122"/>
    </location>
</feature>
<keyword evidence="3" id="KW-1185">Reference proteome</keyword>
<dbReference type="Proteomes" id="UP000248857">
    <property type="component" value="Unassembled WGS sequence"/>
</dbReference>
<gene>
    <name evidence="2" type="primary">epsJ_1</name>
    <name evidence="2" type="ORF">C1752_01226</name>
</gene>
<evidence type="ECO:0000313" key="2">
    <source>
        <dbReference type="EMBL" id="PZD74221.1"/>
    </source>
</evidence>
<dbReference type="InterPro" id="IPR001173">
    <property type="entry name" value="Glyco_trans_2-like"/>
</dbReference>
<dbReference type="Gene3D" id="3.90.550.10">
    <property type="entry name" value="Spore Coat Polysaccharide Biosynthesis Protein SpsA, Chain A"/>
    <property type="match status" value="1"/>
</dbReference>
<dbReference type="PANTHER" id="PTHR22916">
    <property type="entry name" value="GLYCOSYLTRANSFERASE"/>
    <property type="match status" value="1"/>
</dbReference>
<organism evidence="2 3">
    <name type="scientific">Acaryochloris thomasi RCC1774</name>
    <dbReference type="NCBI Taxonomy" id="1764569"/>
    <lineage>
        <taxon>Bacteria</taxon>
        <taxon>Bacillati</taxon>
        <taxon>Cyanobacteriota</taxon>
        <taxon>Cyanophyceae</taxon>
        <taxon>Acaryochloridales</taxon>
        <taxon>Acaryochloridaceae</taxon>
        <taxon>Acaryochloris</taxon>
        <taxon>Acaryochloris thomasi</taxon>
    </lineage>
</organism>
<protein>
    <submittedName>
        <fullName evidence="2">Putative glycosyltransferase EpsJ</fullName>
        <ecNumber evidence="2">2.4.-.-</ecNumber>
    </submittedName>
</protein>
<dbReference type="SUPFAM" id="SSF53448">
    <property type="entry name" value="Nucleotide-diphospho-sugar transferases"/>
    <property type="match status" value="1"/>
</dbReference>
<dbReference type="InterPro" id="IPR029044">
    <property type="entry name" value="Nucleotide-diphossugar_trans"/>
</dbReference>
<keyword evidence="2" id="KW-0808">Transferase</keyword>
<dbReference type="GO" id="GO:0016758">
    <property type="term" value="F:hexosyltransferase activity"/>
    <property type="evidence" value="ECO:0007669"/>
    <property type="project" value="UniProtKB-ARBA"/>
</dbReference>